<dbReference type="Pfam" id="PF02515">
    <property type="entry name" value="CoA_transf_3"/>
    <property type="match status" value="1"/>
</dbReference>
<evidence type="ECO:0000313" key="2">
    <source>
        <dbReference type="Proteomes" id="UP000694001"/>
    </source>
</evidence>
<organism evidence="1 2">
    <name type="scientific">Elioraea tepida</name>
    <dbReference type="NCBI Taxonomy" id="2843330"/>
    <lineage>
        <taxon>Bacteria</taxon>
        <taxon>Pseudomonadati</taxon>
        <taxon>Pseudomonadota</taxon>
        <taxon>Alphaproteobacteria</taxon>
        <taxon>Acetobacterales</taxon>
        <taxon>Elioraeaceae</taxon>
        <taxon>Elioraea</taxon>
    </lineage>
</organism>
<accession>A0A975YL16</accession>
<dbReference type="RefSeq" id="WP_218287358.1">
    <property type="nucleotide sequence ID" value="NZ_CP076448.1"/>
</dbReference>
<dbReference type="AlphaFoldDB" id="A0A975YL16"/>
<sequence>MVSPGALAGLKVIDLTRVLGGPYCTMVLSDHGAEVIKIEPPQGDEVRDWGPPFHEHPEGGRDASYFIGVNRNKASLALDLAREEARAVLLRLLEGADVLVENFKPGTMEKWGLGYGTLRERFPRLIHCRISGFGAEGPLGGFPGYDAIVQAMVGLMSINGTETSGPTRLATPVVDIGTGLFSAIAILMALFERQRSGEGQFIDMTLHDCGMALLHPHAANYFLSGKRPVATGNPHPNLAPYDKFRTATCEIFIGTGNDATFRKMCDLLGRPELAEDPRFRTNADRMANRAALSAIVQEIVGQEDGHALSQRLLANGLPAGPVLYIDEVAQAPHTKARGMVAELGWYRGINTPIKFSRTPGGARRPPPRFGQDGDAVLAAHGFSEAEIAALKAEGVLVTERRTGEGRERRQKAAE</sequence>
<dbReference type="EMBL" id="CP076448">
    <property type="protein sequence ID" value="QXM26306.1"/>
    <property type="molecule type" value="Genomic_DNA"/>
</dbReference>
<keyword evidence="1" id="KW-0808">Transferase</keyword>
<dbReference type="KEGG" id="elio:KO353_11075"/>
<protein>
    <submittedName>
        <fullName evidence="1">CoA transferase</fullName>
    </submittedName>
</protein>
<evidence type="ECO:0000313" key="1">
    <source>
        <dbReference type="EMBL" id="QXM26306.1"/>
    </source>
</evidence>
<dbReference type="GO" id="GO:0008410">
    <property type="term" value="F:CoA-transferase activity"/>
    <property type="evidence" value="ECO:0007669"/>
    <property type="project" value="TreeGrafter"/>
</dbReference>
<reference evidence="1" key="1">
    <citation type="submission" date="2021-06" db="EMBL/GenBank/DDBJ databases">
        <title>Elioraea tepida, sp. nov., a moderately thermophilic aerobic anoxygenic phototrophic bacterium isolated from an alkaline siliceous hot spring mat community in Yellowstone National Park, WY, USA.</title>
        <authorList>
            <person name="Saini M.K."/>
            <person name="Yoshida S."/>
            <person name="Sebastian A."/>
            <person name="Hirose S."/>
            <person name="Hara E."/>
            <person name="Tamaki H."/>
            <person name="Soulier N.T."/>
            <person name="Albert I."/>
            <person name="Hanada S."/>
            <person name="Bryant D.A."/>
            <person name="Tank M."/>
        </authorList>
    </citation>
    <scope>NUCLEOTIDE SEQUENCE</scope>
    <source>
        <strain evidence="1">MS-P2</strain>
    </source>
</reference>
<dbReference type="Proteomes" id="UP000694001">
    <property type="component" value="Chromosome"/>
</dbReference>
<dbReference type="PANTHER" id="PTHR48207">
    <property type="entry name" value="SUCCINATE--HYDROXYMETHYLGLUTARATE COA-TRANSFERASE"/>
    <property type="match status" value="1"/>
</dbReference>
<name>A0A975YL16_9PROT</name>
<dbReference type="InterPro" id="IPR003673">
    <property type="entry name" value="CoA-Trfase_fam_III"/>
</dbReference>
<dbReference type="PANTHER" id="PTHR48207:SF3">
    <property type="entry name" value="SUCCINATE--HYDROXYMETHYLGLUTARATE COA-TRANSFERASE"/>
    <property type="match status" value="1"/>
</dbReference>
<keyword evidence="2" id="KW-1185">Reference proteome</keyword>
<proteinExistence type="predicted"/>
<gene>
    <name evidence="1" type="ORF">KO353_11075</name>
</gene>
<dbReference type="InterPro" id="IPR050483">
    <property type="entry name" value="CoA-transferase_III_domain"/>
</dbReference>